<dbReference type="AlphaFoldDB" id="A0A1I6LL21"/>
<feature type="domain" description="Nucleotidyl transferase" evidence="8">
    <location>
        <begin position="12"/>
        <end position="272"/>
    </location>
</feature>
<gene>
    <name evidence="9" type="ORF">SAMN05421771_0858</name>
</gene>
<dbReference type="InterPro" id="IPR029044">
    <property type="entry name" value="Nucleotide-diphossugar_trans"/>
</dbReference>
<evidence type="ECO:0000259" key="8">
    <source>
        <dbReference type="Pfam" id="PF00483"/>
    </source>
</evidence>
<dbReference type="Proteomes" id="UP000199024">
    <property type="component" value="Unassembled WGS sequence"/>
</dbReference>
<accession>A0A1I6LL21</accession>
<dbReference type="STRING" id="474950.SAMN05421771_0858"/>
<evidence type="ECO:0000256" key="2">
    <source>
        <dbReference type="ARBA" id="ARBA00012415"/>
    </source>
</evidence>
<protein>
    <recommendedName>
        <fullName evidence="3 7">UTP--glucose-1-phosphate uridylyltransferase</fullName>
        <ecNumber evidence="2 7">2.7.7.9</ecNumber>
    </recommendedName>
    <alternativeName>
        <fullName evidence="7">UDP-glucose pyrophosphorylase</fullName>
    </alternativeName>
</protein>
<dbReference type="Gene3D" id="3.90.550.10">
    <property type="entry name" value="Spore Coat Polysaccharide Biosynthesis Protein SpsA, Chain A"/>
    <property type="match status" value="1"/>
</dbReference>
<evidence type="ECO:0000256" key="1">
    <source>
        <dbReference type="ARBA" id="ARBA00006890"/>
    </source>
</evidence>
<evidence type="ECO:0000256" key="3">
    <source>
        <dbReference type="ARBA" id="ARBA00019048"/>
    </source>
</evidence>
<dbReference type="Pfam" id="PF00483">
    <property type="entry name" value="NTP_transferase"/>
    <property type="match status" value="1"/>
</dbReference>
<evidence type="ECO:0000256" key="5">
    <source>
        <dbReference type="ARBA" id="ARBA00022695"/>
    </source>
</evidence>
<dbReference type="GO" id="GO:0006011">
    <property type="term" value="P:UDP-alpha-D-glucose metabolic process"/>
    <property type="evidence" value="ECO:0007669"/>
    <property type="project" value="InterPro"/>
</dbReference>
<reference evidence="9 10" key="1">
    <citation type="submission" date="2016-10" db="EMBL/GenBank/DDBJ databases">
        <authorList>
            <person name="de Groot N.N."/>
        </authorList>
    </citation>
    <scope>NUCLEOTIDE SEQUENCE [LARGE SCALE GENOMIC DNA]</scope>
    <source>
        <strain evidence="9 10">DSM 21001</strain>
    </source>
</reference>
<keyword evidence="4 7" id="KW-0808">Transferase</keyword>
<dbReference type="RefSeq" id="WP_089836920.1">
    <property type="nucleotide sequence ID" value="NZ_FOZL01000001.1"/>
</dbReference>
<sequence length="293" mass="31752">MSTPQKIRKAVFPAAGMGTRFLPATKSTPKEMLCLVDKPLIQYGVEEAVAAGCTEIIIVTGRGKTTMEDHFDKSAELEASLLAKNKIALLEIAQSVSKLAKIVYVRQPEALGLGHAVLMAKEIVGNEPFCVLLPDDIVDASTPCMKQMVEAFHETQSSILGSEVVEGDAISAYGCLDCTPDATNPRLLSVSGMVEKPAPGTQPSQNAIIGRYILTPRIFEMIETIKPGAGGELQLTDAILALLQYEKVYGFSYEGKRHDAGDKQGFLRATVELALKHPKLGGDFRNWLKTQNF</sequence>
<comment type="similarity">
    <text evidence="1 7">Belongs to the UDPGP type 2 family.</text>
</comment>
<evidence type="ECO:0000256" key="6">
    <source>
        <dbReference type="ARBA" id="ARBA00048128"/>
    </source>
</evidence>
<evidence type="ECO:0000256" key="4">
    <source>
        <dbReference type="ARBA" id="ARBA00022679"/>
    </source>
</evidence>
<dbReference type="OrthoDB" id="9803871at2"/>
<dbReference type="InterPro" id="IPR005771">
    <property type="entry name" value="GalU_uridylyltTrfase_bac/arc"/>
</dbReference>
<proteinExistence type="inferred from homology"/>
<dbReference type="CDD" id="cd02541">
    <property type="entry name" value="UGPase_prokaryotic"/>
    <property type="match status" value="1"/>
</dbReference>
<dbReference type="InterPro" id="IPR005835">
    <property type="entry name" value="NTP_transferase_dom"/>
</dbReference>
<dbReference type="EMBL" id="FOZL01000001">
    <property type="protein sequence ID" value="SFS04103.1"/>
    <property type="molecule type" value="Genomic_DNA"/>
</dbReference>
<evidence type="ECO:0000313" key="9">
    <source>
        <dbReference type="EMBL" id="SFS04103.1"/>
    </source>
</evidence>
<organism evidence="9 10">
    <name type="scientific">Granulicella pectinivorans</name>
    <dbReference type="NCBI Taxonomy" id="474950"/>
    <lineage>
        <taxon>Bacteria</taxon>
        <taxon>Pseudomonadati</taxon>
        <taxon>Acidobacteriota</taxon>
        <taxon>Terriglobia</taxon>
        <taxon>Terriglobales</taxon>
        <taxon>Acidobacteriaceae</taxon>
        <taxon>Granulicella</taxon>
    </lineage>
</organism>
<comment type="catalytic activity">
    <reaction evidence="6 7">
        <text>alpha-D-glucose 1-phosphate + UTP + H(+) = UDP-alpha-D-glucose + diphosphate</text>
        <dbReference type="Rhea" id="RHEA:19889"/>
        <dbReference type="ChEBI" id="CHEBI:15378"/>
        <dbReference type="ChEBI" id="CHEBI:33019"/>
        <dbReference type="ChEBI" id="CHEBI:46398"/>
        <dbReference type="ChEBI" id="CHEBI:58601"/>
        <dbReference type="ChEBI" id="CHEBI:58885"/>
        <dbReference type="EC" id="2.7.7.9"/>
    </reaction>
</comment>
<dbReference type="PANTHER" id="PTHR43197">
    <property type="entry name" value="UTP--GLUCOSE-1-PHOSPHATE URIDYLYLTRANSFERASE"/>
    <property type="match status" value="1"/>
</dbReference>
<name>A0A1I6LL21_9BACT</name>
<dbReference type="EC" id="2.7.7.9" evidence="2 7"/>
<dbReference type="SUPFAM" id="SSF53448">
    <property type="entry name" value="Nucleotide-diphospho-sugar transferases"/>
    <property type="match status" value="1"/>
</dbReference>
<keyword evidence="5 7" id="KW-0548">Nucleotidyltransferase</keyword>
<dbReference type="GO" id="GO:0003983">
    <property type="term" value="F:UTP:glucose-1-phosphate uridylyltransferase activity"/>
    <property type="evidence" value="ECO:0007669"/>
    <property type="project" value="UniProtKB-EC"/>
</dbReference>
<dbReference type="NCBIfam" id="TIGR01099">
    <property type="entry name" value="galU"/>
    <property type="match status" value="1"/>
</dbReference>
<evidence type="ECO:0000313" key="10">
    <source>
        <dbReference type="Proteomes" id="UP000199024"/>
    </source>
</evidence>
<evidence type="ECO:0000256" key="7">
    <source>
        <dbReference type="RuleBase" id="RU361259"/>
    </source>
</evidence>
<dbReference type="PANTHER" id="PTHR43197:SF1">
    <property type="entry name" value="UTP--GLUCOSE-1-PHOSPHATE URIDYLYLTRANSFERASE"/>
    <property type="match status" value="1"/>
</dbReference>
<keyword evidence="10" id="KW-1185">Reference proteome</keyword>